<dbReference type="PANTHER" id="PTHR13044">
    <property type="entry name" value="ACTIVATING TRANSCRIPTION FACTOR ATF 4/5"/>
    <property type="match status" value="1"/>
</dbReference>
<evidence type="ECO:0000259" key="7">
    <source>
        <dbReference type="PROSITE" id="PS50217"/>
    </source>
</evidence>
<comment type="subcellular location">
    <subcellularLocation>
        <location evidence="1">Nucleus</location>
    </subcellularLocation>
</comment>
<dbReference type="PROSITE" id="PS50217">
    <property type="entry name" value="BZIP"/>
    <property type="match status" value="1"/>
</dbReference>
<dbReference type="GO" id="GO:0001228">
    <property type="term" value="F:DNA-binding transcription activator activity, RNA polymerase II-specific"/>
    <property type="evidence" value="ECO:0007669"/>
    <property type="project" value="TreeGrafter"/>
</dbReference>
<dbReference type="OrthoDB" id="2257100at2759"/>
<dbReference type="GO" id="GO:0005634">
    <property type="term" value="C:nucleus"/>
    <property type="evidence" value="ECO:0007669"/>
    <property type="project" value="UniProtKB-SubCell"/>
</dbReference>
<dbReference type="GO" id="GO:0000977">
    <property type="term" value="F:RNA polymerase II transcription regulatory region sequence-specific DNA binding"/>
    <property type="evidence" value="ECO:0007669"/>
    <property type="project" value="TreeGrafter"/>
</dbReference>
<reference evidence="8 9" key="1">
    <citation type="submission" date="2016-03" db="EMBL/GenBank/DDBJ databases">
        <authorList>
            <person name="Ploux O."/>
        </authorList>
    </citation>
    <scope>NUCLEOTIDE SEQUENCE [LARGE SCALE GENOMIC DNA]</scope>
    <source>
        <strain evidence="8 9">URUG2</strain>
    </source>
</reference>
<protein>
    <recommendedName>
        <fullName evidence="7">BZIP domain-containing protein</fullName>
    </recommendedName>
</protein>
<evidence type="ECO:0000256" key="4">
    <source>
        <dbReference type="ARBA" id="ARBA00023163"/>
    </source>
</evidence>
<evidence type="ECO:0000256" key="1">
    <source>
        <dbReference type="ARBA" id="ARBA00004123"/>
    </source>
</evidence>
<feature type="region of interest" description="Disordered" evidence="6">
    <location>
        <begin position="88"/>
        <end position="136"/>
    </location>
</feature>
<dbReference type="GeneID" id="35603341"/>
<name>A0A2D3VLZ2_9PEZI</name>
<gene>
    <name evidence="8" type="ORF">RCC_08242</name>
</gene>
<evidence type="ECO:0000313" key="8">
    <source>
        <dbReference type="EMBL" id="CZT22373.1"/>
    </source>
</evidence>
<evidence type="ECO:0000256" key="6">
    <source>
        <dbReference type="SAM" id="MobiDB-lite"/>
    </source>
</evidence>
<dbReference type="SUPFAM" id="SSF57959">
    <property type="entry name" value="Leucine zipper domain"/>
    <property type="match status" value="1"/>
</dbReference>
<feature type="compositionally biased region" description="Basic and acidic residues" evidence="6">
    <location>
        <begin position="114"/>
        <end position="136"/>
    </location>
</feature>
<keyword evidence="9" id="KW-1185">Reference proteome</keyword>
<dbReference type="Gene3D" id="1.20.5.170">
    <property type="match status" value="1"/>
</dbReference>
<keyword evidence="4" id="KW-0804">Transcription</keyword>
<dbReference type="InterPro" id="IPR004827">
    <property type="entry name" value="bZIP"/>
</dbReference>
<dbReference type="SMART" id="SM00338">
    <property type="entry name" value="BRLZ"/>
    <property type="match status" value="1"/>
</dbReference>
<keyword evidence="3" id="KW-0238">DNA-binding</keyword>
<evidence type="ECO:0000256" key="5">
    <source>
        <dbReference type="ARBA" id="ARBA00023242"/>
    </source>
</evidence>
<evidence type="ECO:0000313" key="9">
    <source>
        <dbReference type="Proteomes" id="UP000225277"/>
    </source>
</evidence>
<dbReference type="InterPro" id="IPR046347">
    <property type="entry name" value="bZIP_sf"/>
</dbReference>
<accession>A0A2D3VLZ2</accession>
<feature type="compositionally biased region" description="Low complexity" evidence="6">
    <location>
        <begin position="103"/>
        <end position="113"/>
    </location>
</feature>
<keyword evidence="5" id="KW-0539">Nucleus</keyword>
<evidence type="ECO:0000256" key="2">
    <source>
        <dbReference type="ARBA" id="ARBA00023015"/>
    </source>
</evidence>
<proteinExistence type="predicted"/>
<dbReference type="Proteomes" id="UP000225277">
    <property type="component" value="Unassembled WGS sequence"/>
</dbReference>
<dbReference type="EMBL" id="FJUY01000013">
    <property type="protein sequence ID" value="CZT22373.1"/>
    <property type="molecule type" value="Genomic_DNA"/>
</dbReference>
<dbReference type="AlphaFoldDB" id="A0A2D3VLZ2"/>
<organism evidence="8 9">
    <name type="scientific">Ramularia collo-cygni</name>
    <dbReference type="NCBI Taxonomy" id="112498"/>
    <lineage>
        <taxon>Eukaryota</taxon>
        <taxon>Fungi</taxon>
        <taxon>Dikarya</taxon>
        <taxon>Ascomycota</taxon>
        <taxon>Pezizomycotina</taxon>
        <taxon>Dothideomycetes</taxon>
        <taxon>Dothideomycetidae</taxon>
        <taxon>Mycosphaerellales</taxon>
        <taxon>Mycosphaerellaceae</taxon>
        <taxon>Ramularia</taxon>
    </lineage>
</organism>
<evidence type="ECO:0000256" key="3">
    <source>
        <dbReference type="ARBA" id="ARBA00023125"/>
    </source>
</evidence>
<dbReference type="PANTHER" id="PTHR13044:SF38">
    <property type="entry name" value="BZIP DOMAIN-CONTAINING PROTEIN"/>
    <property type="match status" value="1"/>
</dbReference>
<dbReference type="CDD" id="cd12193">
    <property type="entry name" value="bZIP_GCN4"/>
    <property type="match status" value="1"/>
</dbReference>
<sequence length="181" mass="20148">MQTFNAVTNENYYNSTSSHYPWHCAAEASAVQMPTSLDSINDQELLRSCSDHSLTISSGQSPMLGADNYFPSVETATSGRNPHFMNFNITPDPGNDSSATKRSAGSPSSTGHSSDAKGCRVEKRQRNTEAARRYRQRKVDRVAELEEALRLMTQERDDYKLRLALSEAEAEVLRGLIGRRD</sequence>
<dbReference type="PROSITE" id="PS00036">
    <property type="entry name" value="BZIP_BASIC"/>
    <property type="match status" value="1"/>
</dbReference>
<dbReference type="STRING" id="112498.A0A2D3VLZ2"/>
<keyword evidence="2" id="KW-0805">Transcription regulation</keyword>
<dbReference type="RefSeq" id="XP_023629262.1">
    <property type="nucleotide sequence ID" value="XM_023773494.1"/>
</dbReference>
<feature type="domain" description="BZIP" evidence="7">
    <location>
        <begin position="120"/>
        <end position="180"/>
    </location>
</feature>